<dbReference type="FunFam" id="3.40.50.300:FF:001685">
    <property type="entry name" value="Dynein heavy chain, putative"/>
    <property type="match status" value="1"/>
</dbReference>
<evidence type="ECO:0000256" key="5">
    <source>
        <dbReference type="ARBA" id="ARBA00022473"/>
    </source>
</evidence>
<evidence type="ECO:0000256" key="16">
    <source>
        <dbReference type="ARBA" id="ARBA00023136"/>
    </source>
</evidence>
<dbReference type="GO" id="GO:0005874">
    <property type="term" value="C:microtubule"/>
    <property type="evidence" value="ECO:0007669"/>
    <property type="project" value="UniProtKB-KW"/>
</dbReference>
<dbReference type="OMA" id="WCKERVS"/>
<keyword evidence="5" id="KW-0217">Developmental protein</keyword>
<keyword evidence="9" id="KW-0547">Nucleotide-binding</keyword>
<keyword evidence="6" id="KW-1003">Cell membrane</keyword>
<evidence type="ECO:0000256" key="10">
    <source>
        <dbReference type="ARBA" id="ARBA00022794"/>
    </source>
</evidence>
<dbReference type="Gene3D" id="1.20.58.1120">
    <property type="match status" value="1"/>
</dbReference>
<evidence type="ECO:0000256" key="15">
    <source>
        <dbReference type="ARBA" id="ARBA00023069"/>
    </source>
</evidence>
<dbReference type="InterPro" id="IPR035706">
    <property type="entry name" value="AAA_9"/>
</dbReference>
<evidence type="ECO:0000313" key="24">
    <source>
        <dbReference type="Proteomes" id="UP000244005"/>
    </source>
</evidence>
<dbReference type="InterPro" id="IPR026983">
    <property type="entry name" value="DHC"/>
</dbReference>
<dbReference type="GO" id="GO:0007018">
    <property type="term" value="P:microtubule-based movement"/>
    <property type="evidence" value="ECO:0007669"/>
    <property type="project" value="InterPro"/>
</dbReference>
<keyword evidence="18" id="KW-0206">Cytoskeleton</keyword>
<evidence type="ECO:0000256" key="20">
    <source>
        <dbReference type="ARBA" id="ARBA00023902"/>
    </source>
</evidence>
<accession>A0A2R6WCT0</accession>
<dbReference type="Pfam" id="PF12781">
    <property type="entry name" value="AAA_9"/>
    <property type="match status" value="1"/>
</dbReference>
<dbReference type="InterPro" id="IPR042222">
    <property type="entry name" value="Dynein_2_N"/>
</dbReference>
<evidence type="ECO:0000256" key="19">
    <source>
        <dbReference type="ARBA" id="ARBA00023273"/>
    </source>
</evidence>
<dbReference type="Gene3D" id="3.10.490.20">
    <property type="match status" value="1"/>
</dbReference>
<dbReference type="InterPro" id="IPR003593">
    <property type="entry name" value="AAA+_ATPase"/>
</dbReference>
<evidence type="ECO:0000256" key="9">
    <source>
        <dbReference type="ARBA" id="ARBA00022741"/>
    </source>
</evidence>
<dbReference type="GO" id="GO:0031514">
    <property type="term" value="C:motile cilium"/>
    <property type="evidence" value="ECO:0007669"/>
    <property type="project" value="UniProtKB-SubCell"/>
</dbReference>
<keyword evidence="10" id="KW-0970">Cilium biogenesis/degradation</keyword>
<dbReference type="FunFam" id="3.40.50.300:FF:000071">
    <property type="entry name" value="Cytoplasmic dynein heavy chain 1"/>
    <property type="match status" value="1"/>
</dbReference>
<dbReference type="InterPro" id="IPR041228">
    <property type="entry name" value="Dynein_C"/>
</dbReference>
<dbReference type="InterPro" id="IPR035699">
    <property type="entry name" value="AAA_6"/>
</dbReference>
<keyword evidence="24" id="KW-1185">Reference proteome</keyword>
<dbReference type="InterPro" id="IPR024743">
    <property type="entry name" value="Dynein_HC_stalk"/>
</dbReference>
<keyword evidence="8" id="KW-0493">Microtubule</keyword>
<evidence type="ECO:0000313" key="23">
    <source>
        <dbReference type="EMBL" id="PTQ31658.1"/>
    </source>
</evidence>
<comment type="similarity">
    <text evidence="4">Belongs to the dynein heavy chain family.</text>
</comment>
<dbReference type="Gene3D" id="1.20.920.20">
    <property type="match status" value="1"/>
</dbReference>
<dbReference type="Pfam" id="PF08393">
    <property type="entry name" value="DHC_N2"/>
    <property type="match status" value="1"/>
</dbReference>
<dbReference type="InterPro" id="IPR043160">
    <property type="entry name" value="Dynein_C_barrel"/>
</dbReference>
<dbReference type="Gene3D" id="1.10.8.720">
    <property type="entry name" value="Region D6 of dynein motor"/>
    <property type="match status" value="1"/>
</dbReference>
<dbReference type="FunFam" id="3.20.180.20:FF:000002">
    <property type="entry name" value="Cytoplasmic dynein heavy chain 1"/>
    <property type="match status" value="1"/>
</dbReference>
<dbReference type="EMBL" id="KZ772780">
    <property type="protein sequence ID" value="PTQ31658.1"/>
    <property type="molecule type" value="Genomic_DNA"/>
</dbReference>
<dbReference type="Gene3D" id="1.20.920.30">
    <property type="match status" value="1"/>
</dbReference>
<dbReference type="Gene3D" id="3.40.50.300">
    <property type="entry name" value="P-loop containing nucleotide triphosphate hydrolases"/>
    <property type="match status" value="5"/>
</dbReference>
<feature type="coiled-coil region" evidence="21">
    <location>
        <begin position="914"/>
        <end position="982"/>
    </location>
</feature>
<dbReference type="Pfam" id="PF22597">
    <property type="entry name" value="DYN_lid"/>
    <property type="match status" value="1"/>
</dbReference>
<evidence type="ECO:0000256" key="6">
    <source>
        <dbReference type="ARBA" id="ARBA00022475"/>
    </source>
</evidence>
<dbReference type="InterPro" id="IPR013602">
    <property type="entry name" value="Dynein_heavy_linker"/>
</dbReference>
<name>A0A2R6WCT0_MARPO</name>
<evidence type="ECO:0000256" key="21">
    <source>
        <dbReference type="SAM" id="Coils"/>
    </source>
</evidence>
<dbReference type="SUPFAM" id="SSF52540">
    <property type="entry name" value="P-loop containing nucleoside triphosphate hydrolases"/>
    <property type="match status" value="4"/>
</dbReference>
<dbReference type="Gene3D" id="1.10.8.1220">
    <property type="match status" value="1"/>
</dbReference>
<feature type="coiled-coil region" evidence="21">
    <location>
        <begin position="2746"/>
        <end position="2815"/>
    </location>
</feature>
<evidence type="ECO:0000256" key="3">
    <source>
        <dbReference type="ARBA" id="ARBA00004245"/>
    </source>
</evidence>
<organism evidence="23 24">
    <name type="scientific">Marchantia polymorpha</name>
    <name type="common">Common liverwort</name>
    <name type="synonym">Marchantia aquatica</name>
    <dbReference type="NCBI Taxonomy" id="3197"/>
    <lineage>
        <taxon>Eukaryota</taxon>
        <taxon>Viridiplantae</taxon>
        <taxon>Streptophyta</taxon>
        <taxon>Embryophyta</taxon>
        <taxon>Marchantiophyta</taxon>
        <taxon>Marchantiopsida</taxon>
        <taxon>Marchantiidae</taxon>
        <taxon>Marchantiales</taxon>
        <taxon>Marchantiaceae</taxon>
        <taxon>Marchantia</taxon>
    </lineage>
</organism>
<evidence type="ECO:0000256" key="1">
    <source>
        <dbReference type="ARBA" id="ARBA00004202"/>
    </source>
</evidence>
<feature type="coiled-coil region" evidence="21">
    <location>
        <begin position="704"/>
        <end position="731"/>
    </location>
</feature>
<evidence type="ECO:0000256" key="11">
    <source>
        <dbReference type="ARBA" id="ARBA00022840"/>
    </source>
</evidence>
<dbReference type="GO" id="GO:0030286">
    <property type="term" value="C:dynein complex"/>
    <property type="evidence" value="ECO:0007669"/>
    <property type="project" value="UniProtKB-KW"/>
</dbReference>
<dbReference type="Gramene" id="Mp8g13870.1">
    <property type="protein sequence ID" value="Mp8g13870.1.cds"/>
    <property type="gene ID" value="Mp8g13870"/>
</dbReference>
<evidence type="ECO:0000256" key="4">
    <source>
        <dbReference type="ARBA" id="ARBA00008887"/>
    </source>
</evidence>
<dbReference type="Gene3D" id="1.20.140.100">
    <property type="entry name" value="Dynein heavy chain, N-terminal domain 2"/>
    <property type="match status" value="1"/>
</dbReference>
<feature type="coiled-coil region" evidence="21">
    <location>
        <begin position="2955"/>
        <end position="3031"/>
    </location>
</feature>
<dbReference type="Pfam" id="PF12780">
    <property type="entry name" value="AAA_8"/>
    <property type="match status" value="1"/>
</dbReference>
<proteinExistence type="inferred from homology"/>
<keyword evidence="13" id="KW-0243">Dynein</keyword>
<dbReference type="GO" id="GO:0005886">
    <property type="term" value="C:plasma membrane"/>
    <property type="evidence" value="ECO:0007669"/>
    <property type="project" value="UniProtKB-SubCell"/>
</dbReference>
<gene>
    <name evidence="23" type="ORF">MARPO_0108s0011</name>
</gene>
<dbReference type="PANTHER" id="PTHR46961">
    <property type="entry name" value="DYNEIN HEAVY CHAIN 1, AXONEMAL-LIKE PROTEIN"/>
    <property type="match status" value="1"/>
</dbReference>
<dbReference type="InterPro" id="IPR043157">
    <property type="entry name" value="Dynein_AAA1S"/>
</dbReference>
<evidence type="ECO:0000256" key="14">
    <source>
        <dbReference type="ARBA" id="ARBA00023054"/>
    </source>
</evidence>
<sequence length="4207" mass="478476">MKDFRHSALEIVSLRDEYDFWSRVSGDSAESPFRKELALEVLQEFEPILVQFEKLESLDIDEMMELMELTQDFLDSLWRVCRHSDDEKGLVAAYSKQGMTYLLHVVGKALFDALCKMISKVDLWMDPFLKVEMKITEGLSLSRKWEEVILELTGLTWTSSREHKWVGDPFKDALMATLSSRLQEILKIREVHARRSKFFSEDEVSSSAGQHMLNCFSSLDACDCSDAGQRAWKTALFEYEKTMQPTEAKIAMTLREIFYTSLLPSLKAAVGKTFEDLTCRARPHQIMGEIRKYKELFGSPLVAKSLHDEWEMILALLQKHTENLKIQFDEHLDGRTLNNSGGLMYPYCNSSSIVGSLFWLLQHESKVEETKETVLAVLPVLKPGSPIENDNDQSVLEELRKLQEDLTTHKQEKLKFWETNVHDKLNCLKSQSCGRLLKFDPSDGHVEITFCDDFVALIRETRELATLGYNINADLLKAVEAAQTFQKQGMLLKQVANFYNEISTLMIPCQKLIMLQDALRFESILKNPCDTLGRPLLWNNTSAVQSYTARLQEVSRSISQKNRQLHKQHSKLLQIVKRLVTLDLQNYHEQWLSCVKQMNTVFDEAERQGFTNLNDWRRHWDVQICKALEYQYNLGLKQFSANLPEIIVKVVFRQKSLQYEPPLEEIRANHYKEIKKYLSLPMSIRGVSKQPDLFQHLIMDTCSCDAMKVLYESTEELIARLMEEEKKLVDTLVLGTVDLEDCVNFQVKDLKEWELNFKALKSRTKELERFPSEIRIGCYKLVTEPAKVALDEQLRRLHKILCDSLRKKAMQDMSEIERFLAEGNKVLEGEIRCVEDIVSMQQAVSDLIASTPKMLELRRSCDQELCLLRQVTEHPLSSTGRTSSISAERLSFANNSNNWETFVIKLSHHESYLSEEGERMKLKLEKELQGLRKRLEDFAILWKEWRAKIVWKGNLPDTIASIRKKEHKLQEIEGVVEKATEKTKKLGMEMPQFPILSHVKQDIKAEIYKWEKFGIFLEEMKRIREEDWKSAKTHLTSLEDFVLKWGTFLSNSSSKTEVEIKSVQELELFKRCLAIFPYITGEGWDHHHWHKLFVLIQLESADSRNLRVEDLKVGNLLDRVHKLVQHADAIKALNALAAGEASVKEALHQTVLWGLQRSFALVQYELTKRDLQSIFLIRDWQELQVEVGDQQLLLRSLKDSPHSSSFKDDLLIWERRLAALQQSLQHFNSVQRKWIYLEPIFAKGALPLEQPRFNKVDEEFRTIMSSITVNPAVTSFMEIPRLEESLLQMDSQLDICQQALFAFLEEKRSSFPRFYFIGDDDLLEILGQSESPAIIQTHLTKIFSGVKTVEFSGDMRRITAVESPEGEVIKLRSPVPILEEVETWLSDMHSTLKSTLRESLQEKLRGGDDSNNYPCQVISLAGQIEFTARCEEALRSSRLIALQEDLRLKLLNFTESRGPDRRFMLTSGKALVLDLIHSMDVVDHLLQENASQPTDWTWSRQLRFYSSENGGATVKMARAEFSYSFEYLGLLSRLVYTPLSDTCYLVLTQGLRLGYGGNIFGPAGTGKTESVKALGHYLGRKVLVFNCDGDFDFKSMGRIFTGILKSGTWGCFDEFNRLEEDVLSAVSQQIQVIQVALRDKVETIKFLGNMVKVDHDAAVFVTMNPRSNKYTGRSKLPDNLKSLFRSVTMTYPNIELIAEVNLISEGFRYAKVIGQKLIVVFSFAQEVLSSQHHYDWGLRAVRVVLSMGGILLDKESKNNAPVSEDVEKRLIVHALLTTTLPKLITSDCGRFEQLVLDVFQDVDKMYMVDQNLERAITDVLKAKKLQVLESQVQKIIQLHLACNQRIGVSLVGPSGTGKTTVWRVLQAALSTSTNQNVKVHVLNPKALSRHQLLGHMDLDTQMWFDGVLTCLARKVAKESPHQKSWIVCDGDVDPEWIEALNSVLDDNRVLTLPSGERIQFGSNVNIIFECEDLRFASPATVSRTSMIIFCSDLITSSVLAAKWLSSLEEDVRDAAKRWVGSYLEKALDWVTTHECAIRTSKVSITKNVLSQLDAVTTENDFLRGLAVGLGSLMEPAVRADFYSALGDWSGYSVKASSWADLPEHPRYVAETTSPEETSYLSMIPVDSMAQAAVLIWLWIAKSEPFILVGPEQCGKFTLLTYCFSKLKSTTVLTVHCSAQTSVDDIVERLNLACNTSLVADGTKLCVPKDGKNLILFFRGMNLLQLDRFKSNQLISFLQQLISYNGFYDKQLDFVRLEMIQVVAAICLPTSNVGHYELPMRFTSIVRLAYMSYPPRSELEMIYETMLSRVLNIMKPCDSAWSLSAVKDLTGKILHIFEELKVFRLENCENRNKFSPHHLSTWIQGLKRYKLKEVSVLDALFHEAVCVFRDQLRTSEEVQVFEKIMSVEFKAQMDAYHSGRVFTTWSPVEKKDCTFQIDREKLLTLMKIDEFQDLVADSLATYQHDVKNLTIILFPEVLQRIAKMDRALSSPGGPLLVLGSHGVGRRSCLSLAAFMHSMELFSPSVSRSYNLRSFQMDIKSVVQTAGIEGRPIVFFLEDYQLVDLSFLHIVDSLLCVEGISGLYSTDELQVVMAPLQELMARDGFKHQNLLSFFISRVQTNLHIVLSLNTRHPDHEARLQKCSAVVSKCTILRVDSWSEKGMLEFLHSRLRMAPEPELDGELNKNLEQIMMDIHRSVVKTQVSVSSSQFVAFVEEFTTMFSRKKADLTSQMLHLQTGLSKLAVGALQVEQLSQEAAVQEKLLVAKQRQAEESLQKITQSMQSLTANKAEVENLKSGLHNEEAQLQAQKESVEDELRKVQPQVDAARKAVGQIKSDHLNEIRSLKIPPDAIRDVLEGVLRIMGNYDTSWLNMKKFLASRTVKEEIMNFDARKVKKELCIDVQKLISRKSSSFDHATIYHVSVAAAPLAAWVKANLQYALVLDQIRPLQEHIKELTKPLEASRRRIQQCEQDLDGVDLNVAALKAEFSTRTGEAEALKLNLQIATSKVASAKELLAKLSGEKLRWENHVTELEKEIAQLGFSSLMAAAFIIYLVPASEDYRHTMVSQWQTLYQGGLEIKTPRAAYPTTTSRTESEPFSFRRFMSTESETLLWKTAGLPSNETTIESAIAVNHTKKCRLIVDPLGQAVQWLISCFATLNTPFEVVGQKETRFTTALQLAVRFGKALIVQDVDEIEPLMFPLLRNDLERQNSKWTVRVGGKVVDFDENFQLYLITRQSHLTVPPDTLSLFLQANFTVTQPGLEKQLLALTLRKERPDLEEQNSKLIQSEEKLRLQLLDLEKKLLEELSSSKGDILENQVLIDSLNETKIKSANISRSLKDLASLQETLNAKSRVFEPYANLGSLIFFLLQDLVNLSPMYCFGLSLYFQLFERALILTRESRSISRNTTPRGRHSEDEEVSYIQSMSMQLVELMYSHVSRSLYKNDRLTFAMHMAVNITSKEKPTRAELTYFIQHLATNEMLVDMTLLGTDRGGVPSWIPTSRIKAYNYFKTHLPGLLHSLNMQSARTWTPWTQSNVCETEFPSIAMNLTSFQRLLLIQALRPERLEPAMQLYVVSALGLKTFFSPPVELGNLFSEETIASVPVLLITAPGADPSLELEEFAVHKVGHSNYHQLAMGQGQAQEALKLLQESAKVGSWVCLKNLHLVVSWLPQLEKEIHRLNPHSNFRLWLTTEPHELFPRSLLEATLKITIEPPPGLKNKLKKAYEASSPQLALRNPLEERLLYLLTILHAVVQERCAFVPQGWTKFYEFSFADLRFGADLLRLMLDEHQSVLSQPHLPHFRGLLTDVIYGGRVDNKVDKAVLKEYVSRYFAHRVVDSGADCSQVLSILTAATEMNVNSRLPSTRDTPLTEGYADYAEHISSTGELNSPAVLGLPPNIISSLQEKSGCMVITQLKAMSTVRLTAGKVDQKSHLRVHLSPLLQLYNSTMQRALLRLARSLASKHDGHRKDPLFPICTFLVLELETAESILFAIQLVLAAIVDALKPGTQHMSQRVSDDCQRLVSGHVPECWTNIWEGPDEPLEYLKAVLQRVSGIIRYDDLRSSNGLQVEALDPSTFFNPRAFLSAVCQQAAWRLHTTLDKLKLVTLWDPSLLSGFSGLTPITTLLQIEGATFDGQSLSKTALETPTLSIVPRCTFAWVHADTQPFYNSFISVPLYDSLARCKLVTDVQVPCLEEEKQQWLLAGIAFFLPLMINT</sequence>
<dbReference type="Gene3D" id="3.20.180.20">
    <property type="entry name" value="Dynein heavy chain, N-terminal domain 2"/>
    <property type="match status" value="1"/>
</dbReference>
<comment type="subcellular location">
    <subcellularLocation>
        <location evidence="1">Cell membrane</location>
        <topology evidence="1">Peripheral membrane protein</topology>
    </subcellularLocation>
    <subcellularLocation>
        <location evidence="2">Cell projection</location>
        <location evidence="2">Cilium</location>
        <location evidence="2">Flagellum</location>
    </subcellularLocation>
    <subcellularLocation>
        <location evidence="3">Cytoplasm</location>
        <location evidence="3">Cytoskeleton</location>
    </subcellularLocation>
</comment>
<dbReference type="Pfam" id="PF12777">
    <property type="entry name" value="MT"/>
    <property type="match status" value="1"/>
</dbReference>
<dbReference type="InterPro" id="IPR041658">
    <property type="entry name" value="AAA_lid_11"/>
</dbReference>
<dbReference type="InterPro" id="IPR054354">
    <property type="entry name" value="DYNC2H1-like_lid"/>
</dbReference>
<dbReference type="InterPro" id="IPR042219">
    <property type="entry name" value="AAA_lid_11_sf"/>
</dbReference>
<dbReference type="GO" id="GO:0051959">
    <property type="term" value="F:dynein light intermediate chain binding"/>
    <property type="evidence" value="ECO:0007669"/>
    <property type="project" value="InterPro"/>
</dbReference>
<dbReference type="FunFam" id="1.20.920.20:FF:000002">
    <property type="entry name" value="Cytoplasmic dynein 1 heavy chain"/>
    <property type="match status" value="1"/>
</dbReference>
<dbReference type="InterPro" id="IPR027417">
    <property type="entry name" value="P-loop_NTPase"/>
</dbReference>
<dbReference type="Proteomes" id="UP000244005">
    <property type="component" value="Unassembled WGS sequence"/>
</dbReference>
<evidence type="ECO:0000259" key="22">
    <source>
        <dbReference type="SMART" id="SM00382"/>
    </source>
</evidence>
<dbReference type="Gene3D" id="1.10.8.710">
    <property type="match status" value="1"/>
</dbReference>
<evidence type="ECO:0000256" key="13">
    <source>
        <dbReference type="ARBA" id="ARBA00023017"/>
    </source>
</evidence>
<evidence type="ECO:0000256" key="12">
    <source>
        <dbReference type="ARBA" id="ARBA00022846"/>
    </source>
</evidence>
<dbReference type="Pfam" id="PF21264">
    <property type="entry name" value="DYNC2H1_AAA_dom"/>
    <property type="match status" value="1"/>
</dbReference>
<dbReference type="Pfam" id="PF12774">
    <property type="entry name" value="AAA_6"/>
    <property type="match status" value="1"/>
</dbReference>
<dbReference type="GO" id="GO:0005524">
    <property type="term" value="F:ATP binding"/>
    <property type="evidence" value="ECO:0007669"/>
    <property type="project" value="UniProtKB-KW"/>
</dbReference>
<dbReference type="SMART" id="SM00382">
    <property type="entry name" value="AAA"/>
    <property type="match status" value="2"/>
</dbReference>
<feature type="domain" description="AAA+ ATPase" evidence="22">
    <location>
        <begin position="1844"/>
        <end position="1995"/>
    </location>
</feature>
<keyword evidence="17" id="KW-0505">Motor protein</keyword>
<dbReference type="InterPro" id="IPR004273">
    <property type="entry name" value="Dynein_heavy_D6_P-loop"/>
</dbReference>
<evidence type="ECO:0000256" key="18">
    <source>
        <dbReference type="ARBA" id="ARBA00023212"/>
    </source>
</evidence>
<dbReference type="InterPro" id="IPR042228">
    <property type="entry name" value="Dynein_linker_3"/>
</dbReference>
<dbReference type="GO" id="GO:0045505">
    <property type="term" value="F:dynein intermediate chain binding"/>
    <property type="evidence" value="ECO:0007669"/>
    <property type="project" value="InterPro"/>
</dbReference>
<dbReference type="GO" id="GO:0008569">
    <property type="term" value="F:minus-end-directed microtubule motor activity"/>
    <property type="evidence" value="ECO:0007669"/>
    <property type="project" value="InterPro"/>
</dbReference>
<dbReference type="InterPro" id="IPR049400">
    <property type="entry name" value="DYNC2H1_AAA_dom"/>
</dbReference>
<keyword evidence="19" id="KW-0966">Cell projection</keyword>
<dbReference type="InterPro" id="IPR013594">
    <property type="entry name" value="Dynein_heavy_tail"/>
</dbReference>
<dbReference type="OrthoDB" id="447173at2759"/>
<dbReference type="PANTHER" id="PTHR46961:SF8">
    <property type="entry name" value="DYNEIN AXONEMAL HEAVY CHAIN 7"/>
    <property type="match status" value="1"/>
</dbReference>
<dbReference type="Pfam" id="PF18198">
    <property type="entry name" value="AAA_lid_11"/>
    <property type="match status" value="1"/>
</dbReference>
<dbReference type="Pfam" id="PF12775">
    <property type="entry name" value="AAA_7"/>
    <property type="match status" value="1"/>
</dbReference>
<evidence type="ECO:0000256" key="7">
    <source>
        <dbReference type="ARBA" id="ARBA00022490"/>
    </source>
</evidence>
<dbReference type="Gene3D" id="6.10.140.1060">
    <property type="match status" value="1"/>
</dbReference>
<keyword evidence="15" id="KW-0969">Cilium</keyword>
<reference evidence="24" key="1">
    <citation type="journal article" date="2017" name="Cell">
        <title>Insights into land plant evolution garnered from the Marchantia polymorpha genome.</title>
        <authorList>
            <person name="Bowman J.L."/>
            <person name="Kohchi T."/>
            <person name="Yamato K.T."/>
            <person name="Jenkins J."/>
            <person name="Shu S."/>
            <person name="Ishizaki K."/>
            <person name="Yamaoka S."/>
            <person name="Nishihama R."/>
            <person name="Nakamura Y."/>
            <person name="Berger F."/>
            <person name="Adam C."/>
            <person name="Aki S.S."/>
            <person name="Althoff F."/>
            <person name="Araki T."/>
            <person name="Arteaga-Vazquez M.A."/>
            <person name="Balasubrmanian S."/>
            <person name="Barry K."/>
            <person name="Bauer D."/>
            <person name="Boehm C.R."/>
            <person name="Briginshaw L."/>
            <person name="Caballero-Perez J."/>
            <person name="Catarino B."/>
            <person name="Chen F."/>
            <person name="Chiyoda S."/>
            <person name="Chovatia M."/>
            <person name="Davies K.M."/>
            <person name="Delmans M."/>
            <person name="Demura T."/>
            <person name="Dierschke T."/>
            <person name="Dolan L."/>
            <person name="Dorantes-Acosta A.E."/>
            <person name="Eklund D.M."/>
            <person name="Florent S.N."/>
            <person name="Flores-Sandoval E."/>
            <person name="Fujiyama A."/>
            <person name="Fukuzawa H."/>
            <person name="Galik B."/>
            <person name="Grimanelli D."/>
            <person name="Grimwood J."/>
            <person name="Grossniklaus U."/>
            <person name="Hamada T."/>
            <person name="Haseloff J."/>
            <person name="Hetherington A.J."/>
            <person name="Higo A."/>
            <person name="Hirakawa Y."/>
            <person name="Hundley H.N."/>
            <person name="Ikeda Y."/>
            <person name="Inoue K."/>
            <person name="Inoue S.I."/>
            <person name="Ishida S."/>
            <person name="Jia Q."/>
            <person name="Kakita M."/>
            <person name="Kanazawa T."/>
            <person name="Kawai Y."/>
            <person name="Kawashima T."/>
            <person name="Kennedy M."/>
            <person name="Kinose K."/>
            <person name="Kinoshita T."/>
            <person name="Kohara Y."/>
            <person name="Koide E."/>
            <person name="Komatsu K."/>
            <person name="Kopischke S."/>
            <person name="Kubo M."/>
            <person name="Kyozuka J."/>
            <person name="Lagercrantz U."/>
            <person name="Lin S.S."/>
            <person name="Lindquist E."/>
            <person name="Lipzen A.M."/>
            <person name="Lu C.W."/>
            <person name="De Luna E."/>
            <person name="Martienssen R.A."/>
            <person name="Minamino N."/>
            <person name="Mizutani M."/>
            <person name="Mizutani M."/>
            <person name="Mochizuki N."/>
            <person name="Monte I."/>
            <person name="Mosher R."/>
            <person name="Nagasaki H."/>
            <person name="Nakagami H."/>
            <person name="Naramoto S."/>
            <person name="Nishitani K."/>
            <person name="Ohtani M."/>
            <person name="Okamoto T."/>
            <person name="Okumura M."/>
            <person name="Phillips J."/>
            <person name="Pollak B."/>
            <person name="Reinders A."/>
            <person name="Rovekamp M."/>
            <person name="Sano R."/>
            <person name="Sawa S."/>
            <person name="Schmid M.W."/>
            <person name="Shirakawa M."/>
            <person name="Solano R."/>
            <person name="Spunde A."/>
            <person name="Suetsugu N."/>
            <person name="Sugano S."/>
            <person name="Sugiyama A."/>
            <person name="Sun R."/>
            <person name="Suzuki Y."/>
            <person name="Takenaka M."/>
            <person name="Takezawa D."/>
            <person name="Tomogane H."/>
            <person name="Tsuzuki M."/>
            <person name="Ueda T."/>
            <person name="Umeda M."/>
            <person name="Ward J.M."/>
            <person name="Watanabe Y."/>
            <person name="Yazaki K."/>
            <person name="Yokoyama R."/>
            <person name="Yoshitake Y."/>
            <person name="Yotsui I."/>
            <person name="Zachgo S."/>
            <person name="Schmutz J."/>
        </authorList>
    </citation>
    <scope>NUCLEOTIDE SEQUENCE [LARGE SCALE GENOMIC DNA]</scope>
    <source>
        <strain evidence="24">Tak-1</strain>
    </source>
</reference>
<dbReference type="Pfam" id="PF18199">
    <property type="entry name" value="Dynein_C"/>
    <property type="match status" value="1"/>
</dbReference>
<evidence type="ECO:0000256" key="2">
    <source>
        <dbReference type="ARBA" id="ARBA00004230"/>
    </source>
</evidence>
<dbReference type="GO" id="GO:0030030">
    <property type="term" value="P:cell projection organization"/>
    <property type="evidence" value="ECO:0007669"/>
    <property type="project" value="UniProtKB-KW"/>
</dbReference>
<dbReference type="Pfam" id="PF08385">
    <property type="entry name" value="DHC_N1"/>
    <property type="match status" value="1"/>
</dbReference>
<evidence type="ECO:0000256" key="17">
    <source>
        <dbReference type="ARBA" id="ARBA00023175"/>
    </source>
</evidence>
<keyword evidence="12" id="KW-0282">Flagellum</keyword>
<feature type="domain" description="AAA+ ATPase" evidence="22">
    <location>
        <begin position="1553"/>
        <end position="1695"/>
    </location>
</feature>
<evidence type="ECO:0000256" key="8">
    <source>
        <dbReference type="ARBA" id="ARBA00022701"/>
    </source>
</evidence>
<protein>
    <recommendedName>
        <fullName evidence="20">Cytoplasmic dynein 2 heavy chain 1</fullName>
    </recommendedName>
</protein>
<keyword evidence="14 21" id="KW-0175">Coiled coil</keyword>
<keyword evidence="16" id="KW-0472">Membrane</keyword>
<dbReference type="InterPro" id="IPR024317">
    <property type="entry name" value="Dynein_heavy_chain_D4_dom"/>
</dbReference>
<keyword evidence="11" id="KW-0067">ATP-binding</keyword>
<keyword evidence="7" id="KW-0963">Cytoplasm</keyword>
<dbReference type="Pfam" id="PF03028">
    <property type="entry name" value="Dynein_heavy"/>
    <property type="match status" value="1"/>
</dbReference>